<dbReference type="EMBL" id="JAVRRR010000154">
    <property type="protein sequence ID" value="KAK5145390.1"/>
    <property type="molecule type" value="Genomic_DNA"/>
</dbReference>
<evidence type="ECO:0000256" key="2">
    <source>
        <dbReference type="ARBA" id="ARBA00022553"/>
    </source>
</evidence>
<dbReference type="PANTHER" id="PTHR46052">
    <property type="entry name" value="PHOSDUCIN-LIKE PROTEIN"/>
    <property type="match status" value="1"/>
</dbReference>
<feature type="compositionally biased region" description="Basic and acidic residues" evidence="3">
    <location>
        <begin position="153"/>
        <end position="166"/>
    </location>
</feature>
<proteinExistence type="inferred from homology"/>
<organism evidence="5 6">
    <name type="scientific">Rachicladosporium monterosium</name>
    <dbReference type="NCBI Taxonomy" id="1507873"/>
    <lineage>
        <taxon>Eukaryota</taxon>
        <taxon>Fungi</taxon>
        <taxon>Dikarya</taxon>
        <taxon>Ascomycota</taxon>
        <taxon>Pezizomycotina</taxon>
        <taxon>Dothideomycetes</taxon>
        <taxon>Dothideomycetidae</taxon>
        <taxon>Cladosporiales</taxon>
        <taxon>Cladosporiaceae</taxon>
        <taxon>Rachicladosporium</taxon>
    </lineage>
</organism>
<accession>A0ABR0L995</accession>
<dbReference type="Pfam" id="PF02114">
    <property type="entry name" value="Phosducin"/>
    <property type="match status" value="1"/>
</dbReference>
<dbReference type="InterPro" id="IPR051499">
    <property type="entry name" value="Phosducin-like_reg"/>
</dbReference>
<reference evidence="5 6" key="1">
    <citation type="submission" date="2023-08" db="EMBL/GenBank/DDBJ databases">
        <title>Black Yeasts Isolated from many extreme environments.</title>
        <authorList>
            <person name="Coleine C."/>
            <person name="Stajich J.E."/>
            <person name="Selbmann L."/>
        </authorList>
    </citation>
    <scope>NUCLEOTIDE SEQUENCE [LARGE SCALE GENOMIC DNA]</scope>
    <source>
        <strain evidence="5 6">CCFEE 5386</strain>
    </source>
</reference>
<feature type="region of interest" description="Disordered" evidence="3">
    <location>
        <begin position="1"/>
        <end position="148"/>
    </location>
</feature>
<protein>
    <recommendedName>
        <fullName evidence="4">Phosducin domain-containing protein</fullName>
    </recommendedName>
</protein>
<dbReference type="SUPFAM" id="SSF52833">
    <property type="entry name" value="Thioredoxin-like"/>
    <property type="match status" value="1"/>
</dbReference>
<dbReference type="Gene3D" id="1.10.168.10">
    <property type="entry name" value="Phosducin, domain 2"/>
    <property type="match status" value="1"/>
</dbReference>
<feature type="compositionally biased region" description="Acidic residues" evidence="3">
    <location>
        <begin position="132"/>
        <end position="144"/>
    </location>
</feature>
<dbReference type="CDD" id="cd02987">
    <property type="entry name" value="Phd_like_Phd"/>
    <property type="match status" value="1"/>
</dbReference>
<feature type="compositionally biased region" description="Basic and acidic residues" evidence="3">
    <location>
        <begin position="10"/>
        <end position="22"/>
    </location>
</feature>
<dbReference type="InterPro" id="IPR001200">
    <property type="entry name" value="Phosducin"/>
</dbReference>
<evidence type="ECO:0000256" key="3">
    <source>
        <dbReference type="SAM" id="MobiDB-lite"/>
    </source>
</evidence>
<dbReference type="Proteomes" id="UP001308179">
    <property type="component" value="Unassembled WGS sequence"/>
</dbReference>
<comment type="similarity">
    <text evidence="1">Belongs to the phosducin family.</text>
</comment>
<sequence length="398" mass="45654">MSAAQDEFNELMRDKERRTQHPEDDESDARSFLNLSDEDDDDNDATPPASQFDPDEAPSRPSTSNRPTIPLTRYEANTGPKGVIADAQHFRDSRRQHRVSVRSSSTLASQVQGGLSLHDSPQTSTNEKLQESDEEEEEDTLDDDFMQRWRSSRLREMQRGGRDSKMHSRRPSRRMWGSLATVDGEGYLDAVDKSPADTVVVVYIYDDCSDVSTAIEACLRQLARRHMDTRFVKLHYVDAEMEPAGIPALLAYRGGEKFAGLVPIINEIPDDADLSDTTLENMLRRWDILALVDMRERVCGRLTVRRADIRYCDNEDFGIMRTLHDFDRPRHNFYSRHIRQPLFDFSSEHQTADALKASIHPTTQTLASSRSVWFSHWRGHGETLQYCALGLRLFFHFI</sequence>
<evidence type="ECO:0000313" key="5">
    <source>
        <dbReference type="EMBL" id="KAK5145390.1"/>
    </source>
</evidence>
<dbReference type="Gene3D" id="3.40.30.10">
    <property type="entry name" value="Glutaredoxin"/>
    <property type="match status" value="1"/>
</dbReference>
<feature type="region of interest" description="Disordered" evidence="3">
    <location>
        <begin position="153"/>
        <end position="172"/>
    </location>
</feature>
<gene>
    <name evidence="5" type="ORF">LTR32_002843</name>
</gene>
<dbReference type="InterPro" id="IPR036249">
    <property type="entry name" value="Thioredoxin-like_sf"/>
</dbReference>
<feature type="compositionally biased region" description="Polar residues" evidence="3">
    <location>
        <begin position="106"/>
        <end position="127"/>
    </location>
</feature>
<dbReference type="InterPro" id="IPR024253">
    <property type="entry name" value="Phosducin_thioredoxin-like_dom"/>
</dbReference>
<dbReference type="PANTHER" id="PTHR46052:SF1">
    <property type="entry name" value="PHOSDUCIN-LIKE PROTEIN"/>
    <property type="match status" value="1"/>
</dbReference>
<name>A0ABR0L995_9PEZI</name>
<keyword evidence="6" id="KW-1185">Reference proteome</keyword>
<comment type="caution">
    <text evidence="5">The sequence shown here is derived from an EMBL/GenBank/DDBJ whole genome shotgun (WGS) entry which is preliminary data.</text>
</comment>
<evidence type="ECO:0000313" key="6">
    <source>
        <dbReference type="Proteomes" id="UP001308179"/>
    </source>
</evidence>
<dbReference type="InterPro" id="IPR023196">
    <property type="entry name" value="Phosducin_N_dom_sf"/>
</dbReference>
<evidence type="ECO:0000259" key="4">
    <source>
        <dbReference type="Pfam" id="PF02114"/>
    </source>
</evidence>
<keyword evidence="2" id="KW-0597">Phosphoprotein</keyword>
<feature type="domain" description="Phosducin" evidence="4">
    <location>
        <begin position="75"/>
        <end position="291"/>
    </location>
</feature>
<evidence type="ECO:0000256" key="1">
    <source>
        <dbReference type="ARBA" id="ARBA00009686"/>
    </source>
</evidence>